<dbReference type="GO" id="GO:0016491">
    <property type="term" value="F:oxidoreductase activity"/>
    <property type="evidence" value="ECO:0007669"/>
    <property type="project" value="UniProtKB-KW"/>
</dbReference>
<evidence type="ECO:0000313" key="4">
    <source>
        <dbReference type="EMBL" id="WPB04879.1"/>
    </source>
</evidence>
<sequence length="295" mass="33145">MATAKAVKLPSLLYGTAWKKDHTKELVKQALLSGFRAVDTAAQPKHYQEHLVGAGIRAALQEGQFKREDLYIQTKFTSINGQDLKAGVPYDPQDSIADQVNSSVASSLLNLRHTEHDSGEKPYVDCLVLHSPFPTTSQTFEAWQAMETHIPEHVRTLGISNCYDLKLLQALYDSADVKPSILQNRFYRDTGYDRSLRTYCQSKGIVYQSFWTLTANPHLLKSEPVAILRHQANLSREVALYSLVLGLGNVQVLCGTTNAARMQEDLAGVAEVQTWKTQHEAQWQDIMIAFDRLLR</sequence>
<dbReference type="InterPro" id="IPR036812">
    <property type="entry name" value="NAD(P)_OxRdtase_dom_sf"/>
</dbReference>
<evidence type="ECO:0000256" key="1">
    <source>
        <dbReference type="ARBA" id="ARBA00023002"/>
    </source>
</evidence>
<dbReference type="InterPro" id="IPR023210">
    <property type="entry name" value="NADP_OxRdtase_dom"/>
</dbReference>
<name>A0A2G5HPN4_CERBT</name>
<reference evidence="3 5" key="1">
    <citation type="submission" date="2015-10" db="EMBL/GenBank/DDBJ databases">
        <title>The cercosporin biosynthetic gene cluster was horizontally transferred to several fungal lineages and shown to be expanded in Cercospora beticola based on microsynteny with recipient genomes.</title>
        <authorList>
            <person name="De Jonge R."/>
            <person name="Ebert M.K."/>
            <person name="Suttle J.C."/>
            <person name="Jurick Ii W.M."/>
            <person name="Secor G.A."/>
            <person name="Thomma B.P."/>
            <person name="Van De Peer Y."/>
            <person name="Bolton M.D."/>
        </authorList>
    </citation>
    <scope>NUCLEOTIDE SEQUENCE [LARGE SCALE GENOMIC DNA]</scope>
    <source>
        <strain evidence="3 5">09-40</strain>
    </source>
</reference>
<dbReference type="EMBL" id="LKMD01000104">
    <property type="protein sequence ID" value="PIA94478.1"/>
    <property type="molecule type" value="Genomic_DNA"/>
</dbReference>
<dbReference type="PANTHER" id="PTHR11732">
    <property type="entry name" value="ALDO/KETO REDUCTASE"/>
    <property type="match status" value="1"/>
</dbReference>
<evidence type="ECO:0000259" key="2">
    <source>
        <dbReference type="Pfam" id="PF00248"/>
    </source>
</evidence>
<protein>
    <recommendedName>
        <fullName evidence="2">NADP-dependent oxidoreductase domain-containing protein</fullName>
    </recommendedName>
</protein>
<dbReference type="SUPFAM" id="SSF51430">
    <property type="entry name" value="NAD(P)-linked oxidoreductase"/>
    <property type="match status" value="1"/>
</dbReference>
<dbReference type="AlphaFoldDB" id="A0A2G5HPN4"/>
<feature type="domain" description="NADP-dependent oxidoreductase" evidence="2">
    <location>
        <begin position="17"/>
        <end position="208"/>
    </location>
</feature>
<keyword evidence="1" id="KW-0560">Oxidoreductase</keyword>
<dbReference type="OrthoDB" id="5357513at2759"/>
<dbReference type="Gene3D" id="3.20.20.100">
    <property type="entry name" value="NADP-dependent oxidoreductase domain"/>
    <property type="match status" value="1"/>
</dbReference>
<dbReference type="Proteomes" id="UP001302367">
    <property type="component" value="Chromosome 6"/>
</dbReference>
<proteinExistence type="predicted"/>
<evidence type="ECO:0000313" key="5">
    <source>
        <dbReference type="Proteomes" id="UP000230605"/>
    </source>
</evidence>
<evidence type="ECO:0000313" key="6">
    <source>
        <dbReference type="Proteomes" id="UP001302367"/>
    </source>
</evidence>
<dbReference type="EMBL" id="CP134189">
    <property type="protein sequence ID" value="WPB04879.1"/>
    <property type="molecule type" value="Genomic_DNA"/>
</dbReference>
<reference evidence="4 6" key="2">
    <citation type="submission" date="2023-09" db="EMBL/GenBank/DDBJ databases">
        <title>Complete-Gapless Cercospora beticola genome.</title>
        <authorList>
            <person name="Wyatt N.A."/>
            <person name="Spanner R.E."/>
            <person name="Bolton M.D."/>
        </authorList>
    </citation>
    <scope>NUCLEOTIDE SEQUENCE [LARGE SCALE GENOMIC DNA]</scope>
    <source>
        <strain evidence="4">Cb09-40</strain>
    </source>
</reference>
<dbReference type="Pfam" id="PF00248">
    <property type="entry name" value="Aldo_ket_red"/>
    <property type="match status" value="1"/>
</dbReference>
<evidence type="ECO:0000313" key="3">
    <source>
        <dbReference type="EMBL" id="PIA94478.1"/>
    </source>
</evidence>
<gene>
    <name evidence="3" type="ORF">CB0940_08310</name>
    <name evidence="4" type="ORF">RHO25_009527</name>
</gene>
<accession>A0A2G5HPN4</accession>
<keyword evidence="6" id="KW-1185">Reference proteome</keyword>
<dbReference type="InterPro" id="IPR020471">
    <property type="entry name" value="AKR"/>
</dbReference>
<dbReference type="Proteomes" id="UP000230605">
    <property type="component" value="Chromosome 6"/>
</dbReference>
<organism evidence="3 5">
    <name type="scientific">Cercospora beticola</name>
    <name type="common">Sugarbeet leaf spot fungus</name>
    <dbReference type="NCBI Taxonomy" id="122368"/>
    <lineage>
        <taxon>Eukaryota</taxon>
        <taxon>Fungi</taxon>
        <taxon>Dikarya</taxon>
        <taxon>Ascomycota</taxon>
        <taxon>Pezizomycotina</taxon>
        <taxon>Dothideomycetes</taxon>
        <taxon>Dothideomycetidae</taxon>
        <taxon>Mycosphaerellales</taxon>
        <taxon>Mycosphaerellaceae</taxon>
        <taxon>Cercospora</taxon>
    </lineage>
</organism>